<dbReference type="EMBL" id="ML178828">
    <property type="protein sequence ID" value="TFL00638.1"/>
    <property type="molecule type" value="Genomic_DNA"/>
</dbReference>
<evidence type="ECO:0000313" key="2">
    <source>
        <dbReference type="Proteomes" id="UP000305067"/>
    </source>
</evidence>
<evidence type="ECO:0000313" key="1">
    <source>
        <dbReference type="EMBL" id="TFL00638.1"/>
    </source>
</evidence>
<name>A0A5C3QH99_9AGAR</name>
<organism evidence="1 2">
    <name type="scientific">Pterulicium gracile</name>
    <dbReference type="NCBI Taxonomy" id="1884261"/>
    <lineage>
        <taxon>Eukaryota</taxon>
        <taxon>Fungi</taxon>
        <taxon>Dikarya</taxon>
        <taxon>Basidiomycota</taxon>
        <taxon>Agaricomycotina</taxon>
        <taxon>Agaricomycetes</taxon>
        <taxon>Agaricomycetidae</taxon>
        <taxon>Agaricales</taxon>
        <taxon>Pleurotineae</taxon>
        <taxon>Pterulaceae</taxon>
        <taxon>Pterulicium</taxon>
    </lineage>
</organism>
<keyword evidence="2" id="KW-1185">Reference proteome</keyword>
<proteinExistence type="predicted"/>
<dbReference type="AlphaFoldDB" id="A0A5C3QH99"/>
<reference evidence="1 2" key="1">
    <citation type="journal article" date="2019" name="Nat. Ecol. Evol.">
        <title>Megaphylogeny resolves global patterns of mushroom evolution.</title>
        <authorList>
            <person name="Varga T."/>
            <person name="Krizsan K."/>
            <person name="Foldi C."/>
            <person name="Dima B."/>
            <person name="Sanchez-Garcia M."/>
            <person name="Sanchez-Ramirez S."/>
            <person name="Szollosi G.J."/>
            <person name="Szarkandi J.G."/>
            <person name="Papp V."/>
            <person name="Albert L."/>
            <person name="Andreopoulos W."/>
            <person name="Angelini C."/>
            <person name="Antonin V."/>
            <person name="Barry K.W."/>
            <person name="Bougher N.L."/>
            <person name="Buchanan P."/>
            <person name="Buyck B."/>
            <person name="Bense V."/>
            <person name="Catcheside P."/>
            <person name="Chovatia M."/>
            <person name="Cooper J."/>
            <person name="Damon W."/>
            <person name="Desjardin D."/>
            <person name="Finy P."/>
            <person name="Geml J."/>
            <person name="Haridas S."/>
            <person name="Hughes K."/>
            <person name="Justo A."/>
            <person name="Karasinski D."/>
            <person name="Kautmanova I."/>
            <person name="Kiss B."/>
            <person name="Kocsube S."/>
            <person name="Kotiranta H."/>
            <person name="LaButti K.M."/>
            <person name="Lechner B.E."/>
            <person name="Liimatainen K."/>
            <person name="Lipzen A."/>
            <person name="Lukacs Z."/>
            <person name="Mihaltcheva S."/>
            <person name="Morgado L.N."/>
            <person name="Niskanen T."/>
            <person name="Noordeloos M.E."/>
            <person name="Ohm R.A."/>
            <person name="Ortiz-Santana B."/>
            <person name="Ovrebo C."/>
            <person name="Racz N."/>
            <person name="Riley R."/>
            <person name="Savchenko A."/>
            <person name="Shiryaev A."/>
            <person name="Soop K."/>
            <person name="Spirin V."/>
            <person name="Szebenyi C."/>
            <person name="Tomsovsky M."/>
            <person name="Tulloss R.E."/>
            <person name="Uehling J."/>
            <person name="Grigoriev I.V."/>
            <person name="Vagvolgyi C."/>
            <person name="Papp T."/>
            <person name="Martin F.M."/>
            <person name="Miettinen O."/>
            <person name="Hibbett D.S."/>
            <person name="Nagy L.G."/>
        </authorList>
    </citation>
    <scope>NUCLEOTIDE SEQUENCE [LARGE SCALE GENOMIC DNA]</scope>
    <source>
        <strain evidence="1 2">CBS 309.79</strain>
    </source>
</reference>
<sequence>MSTARGVHEDKPPVAAITNHVPLPQLGTARQGGFSLVSTFNPHLPLMCRDPGAKSRCIRVRPHLLPVIIRKTTLVKARRSRSVAHRSTLCALEADAQVYPKTNVPYPTPLYLANDTTSLAVAHRRSKLVSTPGSPLPTGILPYDLKHPVSQNRRAAHYLKPTAIGVRSQIHYSEIASEDTQTRLYQTMAPSI</sequence>
<protein>
    <submittedName>
        <fullName evidence="1">Uncharacterized protein</fullName>
    </submittedName>
</protein>
<accession>A0A5C3QH99</accession>
<gene>
    <name evidence="1" type="ORF">BDV98DRAFT_107585</name>
</gene>
<dbReference type="Proteomes" id="UP000305067">
    <property type="component" value="Unassembled WGS sequence"/>
</dbReference>